<evidence type="ECO:0000259" key="5">
    <source>
        <dbReference type="PROSITE" id="PS50931"/>
    </source>
</evidence>
<dbReference type="CDD" id="cd05466">
    <property type="entry name" value="PBP2_LTTR_substrate"/>
    <property type="match status" value="1"/>
</dbReference>
<dbReference type="InterPro" id="IPR036388">
    <property type="entry name" value="WH-like_DNA-bd_sf"/>
</dbReference>
<feature type="domain" description="HTH lysR-type" evidence="5">
    <location>
        <begin position="6"/>
        <end position="63"/>
    </location>
</feature>
<dbReference type="PANTHER" id="PTHR30126:SF40">
    <property type="entry name" value="HTH-TYPE TRANSCRIPTIONAL REGULATOR GLTR"/>
    <property type="match status" value="1"/>
</dbReference>
<dbReference type="InterPro" id="IPR005119">
    <property type="entry name" value="LysR_subst-bd"/>
</dbReference>
<dbReference type="EMBL" id="QRXJ01000002">
    <property type="protein sequence ID" value="RGT92512.1"/>
    <property type="molecule type" value="Genomic_DNA"/>
</dbReference>
<dbReference type="Gene3D" id="3.40.190.290">
    <property type="match status" value="1"/>
</dbReference>
<sequence>MRIKMDDLKSFTYVLAVAECKSISKAAELLYISQPSLSRFISSLEQELGILLFERKSNGISLTEAGEIYVEYGKEIKRLNSTMEHELKELQLSEEQEIHICMSLSASLLLVMEVQEKISKKYIGCKATFSNVMAKEILPGLKNRTYDLAIGPDLSEKDSSIVFDLIVEDYMLLAVPKKYMMLQKAEKREGEKYPWMDISMMPNEFIIQDNSCYVRQEIDQIFEEYGKELKPKMIVNSSMLAMQTLERGMGFCFISEVFLPYITNTKDIDFFCIGKNKVKKTKTGIIYLKNKILSRQEKYCISVLKEKIINGEIGA</sequence>
<keyword evidence="3" id="KW-0238">DNA-binding</keyword>
<comment type="caution">
    <text evidence="6">The sequence shown here is derived from an EMBL/GenBank/DDBJ whole genome shotgun (WGS) entry which is preliminary data.</text>
</comment>
<dbReference type="FunFam" id="1.10.10.10:FF:000001">
    <property type="entry name" value="LysR family transcriptional regulator"/>
    <property type="match status" value="1"/>
</dbReference>
<dbReference type="PRINTS" id="PR00039">
    <property type="entry name" value="HTHLYSR"/>
</dbReference>
<keyword evidence="4" id="KW-0804">Transcription</keyword>
<dbReference type="GO" id="GO:0000976">
    <property type="term" value="F:transcription cis-regulatory region binding"/>
    <property type="evidence" value="ECO:0007669"/>
    <property type="project" value="TreeGrafter"/>
</dbReference>
<evidence type="ECO:0000313" key="6">
    <source>
        <dbReference type="EMBL" id="RGT92512.1"/>
    </source>
</evidence>
<keyword evidence="2" id="KW-0805">Transcription regulation</keyword>
<name>A0A412QNF0_9FIRM</name>
<evidence type="ECO:0000256" key="1">
    <source>
        <dbReference type="ARBA" id="ARBA00009437"/>
    </source>
</evidence>
<evidence type="ECO:0000313" key="7">
    <source>
        <dbReference type="Proteomes" id="UP000283360"/>
    </source>
</evidence>
<organism evidence="6 7">
    <name type="scientific">Coprococcus comes</name>
    <dbReference type="NCBI Taxonomy" id="410072"/>
    <lineage>
        <taxon>Bacteria</taxon>
        <taxon>Bacillati</taxon>
        <taxon>Bacillota</taxon>
        <taxon>Clostridia</taxon>
        <taxon>Lachnospirales</taxon>
        <taxon>Lachnospiraceae</taxon>
        <taxon>Coprococcus</taxon>
    </lineage>
</organism>
<proteinExistence type="inferred from homology"/>
<dbReference type="PANTHER" id="PTHR30126">
    <property type="entry name" value="HTH-TYPE TRANSCRIPTIONAL REGULATOR"/>
    <property type="match status" value="1"/>
</dbReference>
<dbReference type="InterPro" id="IPR000847">
    <property type="entry name" value="LysR_HTH_N"/>
</dbReference>
<protein>
    <submittedName>
        <fullName evidence="6">LysR family transcriptional regulator</fullName>
    </submittedName>
</protein>
<dbReference type="Gene3D" id="1.10.10.10">
    <property type="entry name" value="Winged helix-like DNA-binding domain superfamily/Winged helix DNA-binding domain"/>
    <property type="match status" value="1"/>
</dbReference>
<dbReference type="Proteomes" id="UP000283360">
    <property type="component" value="Unassembled WGS sequence"/>
</dbReference>
<dbReference type="AlphaFoldDB" id="A0A412QNF0"/>
<evidence type="ECO:0000256" key="2">
    <source>
        <dbReference type="ARBA" id="ARBA00023015"/>
    </source>
</evidence>
<dbReference type="Pfam" id="PF00126">
    <property type="entry name" value="HTH_1"/>
    <property type="match status" value="1"/>
</dbReference>
<evidence type="ECO:0000256" key="4">
    <source>
        <dbReference type="ARBA" id="ARBA00023163"/>
    </source>
</evidence>
<dbReference type="SUPFAM" id="SSF53850">
    <property type="entry name" value="Periplasmic binding protein-like II"/>
    <property type="match status" value="1"/>
</dbReference>
<dbReference type="InterPro" id="IPR036390">
    <property type="entry name" value="WH_DNA-bd_sf"/>
</dbReference>
<gene>
    <name evidence="6" type="ORF">DWX03_02530</name>
</gene>
<dbReference type="GO" id="GO:0003700">
    <property type="term" value="F:DNA-binding transcription factor activity"/>
    <property type="evidence" value="ECO:0007669"/>
    <property type="project" value="InterPro"/>
</dbReference>
<dbReference type="SUPFAM" id="SSF46785">
    <property type="entry name" value="Winged helix' DNA-binding domain"/>
    <property type="match status" value="1"/>
</dbReference>
<accession>A0A412QNF0</accession>
<dbReference type="PROSITE" id="PS50931">
    <property type="entry name" value="HTH_LYSR"/>
    <property type="match status" value="1"/>
</dbReference>
<keyword evidence="7" id="KW-1185">Reference proteome</keyword>
<reference evidence="6 7" key="1">
    <citation type="submission" date="2018-08" db="EMBL/GenBank/DDBJ databases">
        <title>A genome reference for cultivated species of the human gut microbiota.</title>
        <authorList>
            <person name="Zou Y."/>
            <person name="Xue W."/>
            <person name="Luo G."/>
        </authorList>
    </citation>
    <scope>NUCLEOTIDE SEQUENCE [LARGE SCALE GENOMIC DNA]</scope>
    <source>
        <strain evidence="6 7">AF18-12LB</strain>
    </source>
</reference>
<comment type="similarity">
    <text evidence="1">Belongs to the LysR transcriptional regulatory family.</text>
</comment>
<evidence type="ECO:0000256" key="3">
    <source>
        <dbReference type="ARBA" id="ARBA00023125"/>
    </source>
</evidence>
<dbReference type="Pfam" id="PF03466">
    <property type="entry name" value="LysR_substrate"/>
    <property type="match status" value="1"/>
</dbReference>